<reference evidence="1 2" key="1">
    <citation type="submission" date="2016-01" db="EMBL/GenBank/DDBJ databases">
        <authorList>
            <person name="Mitreva M."/>
            <person name="Pepin K.H."/>
            <person name="Mihindukulasuriya K.A."/>
            <person name="Fulton R."/>
            <person name="Fronick C."/>
            <person name="O'Laughlin M."/>
            <person name="Miner T."/>
            <person name="Herter B."/>
            <person name="Rosa B.A."/>
            <person name="Cordes M."/>
            <person name="Tomlinson C."/>
            <person name="Wollam A."/>
            <person name="Palsikar V.B."/>
            <person name="Mardis E.R."/>
            <person name="Wilson R.K."/>
        </authorList>
    </citation>
    <scope>NUCLEOTIDE SEQUENCE [LARGE SCALE GENOMIC DNA]</scope>
    <source>
        <strain evidence="1 2">KA00071</strain>
    </source>
</reference>
<evidence type="ECO:0000313" key="2">
    <source>
        <dbReference type="Proteomes" id="UP000070467"/>
    </source>
</evidence>
<sequence>MLQKDYILQKYLKSLKKILNVSFKNVKIKNIKSLNIYLSISKQKY</sequence>
<organism evidence="1 2">
    <name type="scientific">Gemelliphila asaccharolytica</name>
    <dbReference type="NCBI Taxonomy" id="502393"/>
    <lineage>
        <taxon>Bacteria</taxon>
        <taxon>Bacillati</taxon>
        <taxon>Bacillota</taxon>
        <taxon>Bacilli</taxon>
        <taxon>Bacillales</taxon>
        <taxon>Gemellaceae</taxon>
        <taxon>Gemelliphila</taxon>
    </lineage>
</organism>
<proteinExistence type="predicted"/>
<comment type="caution">
    <text evidence="1">The sequence shown here is derived from an EMBL/GenBank/DDBJ whole genome shotgun (WGS) entry which is preliminary data.</text>
</comment>
<dbReference type="Proteomes" id="UP000070467">
    <property type="component" value="Unassembled WGS sequence"/>
</dbReference>
<dbReference type="EMBL" id="LSDB01000062">
    <property type="protein sequence ID" value="KXB56075.1"/>
    <property type="molecule type" value="Genomic_DNA"/>
</dbReference>
<protein>
    <submittedName>
        <fullName evidence="1">Uncharacterized protein</fullName>
    </submittedName>
</protein>
<accession>A0ABR5TNY8</accession>
<gene>
    <name evidence="1" type="ORF">HMPREF1871_01132</name>
</gene>
<keyword evidence="2" id="KW-1185">Reference proteome</keyword>
<evidence type="ECO:0000313" key="1">
    <source>
        <dbReference type="EMBL" id="KXB56075.1"/>
    </source>
</evidence>
<name>A0ABR5TNY8_9BACL</name>